<dbReference type="PIRSF" id="PIRSF026631">
    <property type="entry name" value="UCP026631"/>
    <property type="match status" value="1"/>
</dbReference>
<evidence type="ECO:0000259" key="2">
    <source>
        <dbReference type="Pfam" id="PF03703"/>
    </source>
</evidence>
<dbReference type="InterPro" id="IPR014529">
    <property type="entry name" value="UCP026631"/>
</dbReference>
<dbReference type="OrthoDB" id="1049931at2"/>
<feature type="transmembrane region" description="Helical" evidence="1">
    <location>
        <begin position="59"/>
        <end position="77"/>
    </location>
</feature>
<keyword evidence="1" id="KW-0472">Membrane</keyword>
<evidence type="ECO:0000256" key="1">
    <source>
        <dbReference type="SAM" id="Phobius"/>
    </source>
</evidence>
<name>A0A4V3F8F4_9FLAO</name>
<feature type="domain" description="YdbS-like PH" evidence="2">
    <location>
        <begin position="76"/>
        <end position="155"/>
    </location>
</feature>
<evidence type="ECO:0000313" key="4">
    <source>
        <dbReference type="Proteomes" id="UP000294689"/>
    </source>
</evidence>
<evidence type="ECO:0000313" key="3">
    <source>
        <dbReference type="EMBL" id="TDU40146.1"/>
    </source>
</evidence>
<dbReference type="AlphaFoldDB" id="A0A4V3F8F4"/>
<dbReference type="PANTHER" id="PTHR34473:SF2">
    <property type="entry name" value="UPF0699 TRANSMEMBRANE PROTEIN YDBT"/>
    <property type="match status" value="1"/>
</dbReference>
<dbReference type="RefSeq" id="WP_133758183.1">
    <property type="nucleotide sequence ID" value="NZ_SOBW01000008.1"/>
</dbReference>
<feature type="transmembrane region" description="Helical" evidence="1">
    <location>
        <begin position="16"/>
        <end position="39"/>
    </location>
</feature>
<dbReference type="Pfam" id="PF03703">
    <property type="entry name" value="bPH_2"/>
    <property type="match status" value="2"/>
</dbReference>
<dbReference type="Proteomes" id="UP000294689">
    <property type="component" value="Unassembled WGS sequence"/>
</dbReference>
<organism evidence="3 4">
    <name type="scientific">Gelidibacter sediminis</name>
    <dbReference type="NCBI Taxonomy" id="1608710"/>
    <lineage>
        <taxon>Bacteria</taxon>
        <taxon>Pseudomonadati</taxon>
        <taxon>Bacteroidota</taxon>
        <taxon>Flavobacteriia</taxon>
        <taxon>Flavobacteriales</taxon>
        <taxon>Flavobacteriaceae</taxon>
        <taxon>Gelidibacter</taxon>
    </lineage>
</organism>
<feature type="transmembrane region" description="Helical" evidence="1">
    <location>
        <begin position="192"/>
        <end position="209"/>
    </location>
</feature>
<protein>
    <submittedName>
        <fullName evidence="3">Putative membrane protein</fullName>
    </submittedName>
</protein>
<dbReference type="PANTHER" id="PTHR34473">
    <property type="entry name" value="UPF0699 TRANSMEMBRANE PROTEIN YDBS"/>
    <property type="match status" value="1"/>
</dbReference>
<dbReference type="InterPro" id="IPR005182">
    <property type="entry name" value="YdbS-like_PH"/>
</dbReference>
<proteinExistence type="predicted"/>
<keyword evidence="1" id="KW-1133">Transmembrane helix</keyword>
<dbReference type="EMBL" id="SOBW01000008">
    <property type="protein sequence ID" value="TDU40146.1"/>
    <property type="molecule type" value="Genomic_DNA"/>
</dbReference>
<sequence>MEQHDFSQSARQSPKGILVIFALNTYKFFARSFVLILALGLSLSKNESFAFLNPTNMTLAIIGVFIMLLAIAILKYLNFKFYLDNDEFHLATGILNKDTTILPINKIQNVYIKQNFIQQLINVVSLTIETAGDDDTEIEIHALDRDTALSLKNQLFSNKQLEQFSVDKKHSAPIVYFRVSGRRLLLEGISKNHIKSFLIIFSFVVGLYNEFEKYLQQFHVTEQLKASVNLQSGSIINILIANIFIVILAILGSMLFSVIQTFISNYNLEVIENADTIEINKGLFNKVSLILTSVRIQNLVVKTNRLKSYLGLHTLSIKQAMINKKQQKNSVIVALEKHQLTHLIRNFYPKYDDRGEIFKPEILYKRVLLLRSVPIGIILNIPAFFIFGNYFWLVNVPIIIWIALFVHFSYKKASFQITEEYITINSGFMDRVKHINEVHKIQSVAIKQSIFQKHRHIASLHIATASQSVSIPYISEVHARSILDFLLYKIESQDRNWM</sequence>
<gene>
    <name evidence="3" type="ORF">BXY82_2186</name>
</gene>
<accession>A0A4V3F8F4</accession>
<reference evidence="3 4" key="1">
    <citation type="submission" date="2019-03" db="EMBL/GenBank/DDBJ databases">
        <title>Genomic Encyclopedia of Archaeal and Bacterial Type Strains, Phase II (KMG-II): from individual species to whole genera.</title>
        <authorList>
            <person name="Goeker M."/>
        </authorList>
    </citation>
    <scope>NUCLEOTIDE SEQUENCE [LARGE SCALE GENOMIC DNA]</scope>
    <source>
        <strain evidence="3 4">DSM 28135</strain>
    </source>
</reference>
<feature type="transmembrane region" description="Helical" evidence="1">
    <location>
        <begin position="235"/>
        <end position="259"/>
    </location>
</feature>
<comment type="caution">
    <text evidence="3">The sequence shown here is derived from an EMBL/GenBank/DDBJ whole genome shotgun (WGS) entry which is preliminary data.</text>
</comment>
<feature type="domain" description="YdbS-like PH" evidence="2">
    <location>
        <begin position="410"/>
        <end position="485"/>
    </location>
</feature>
<keyword evidence="4" id="KW-1185">Reference proteome</keyword>
<feature type="transmembrane region" description="Helical" evidence="1">
    <location>
        <begin position="392"/>
        <end position="410"/>
    </location>
</feature>
<feature type="transmembrane region" description="Helical" evidence="1">
    <location>
        <begin position="368"/>
        <end position="386"/>
    </location>
</feature>
<keyword evidence="1" id="KW-0812">Transmembrane</keyword>